<feature type="region of interest" description="Disordered" evidence="1">
    <location>
        <begin position="292"/>
        <end position="313"/>
    </location>
</feature>
<dbReference type="InterPro" id="IPR043743">
    <property type="entry name" value="DUF5688"/>
</dbReference>
<name>A0A374PCG5_9FIRM</name>
<gene>
    <name evidence="3" type="ORF">DXD79_08955</name>
    <name evidence="2" type="ORF">GNE07_06030</name>
</gene>
<evidence type="ECO:0000313" key="2">
    <source>
        <dbReference type="EMBL" id="MUB62625.1"/>
    </source>
</evidence>
<dbReference type="OrthoDB" id="1655031at2"/>
<accession>A0A374PCG5</accession>
<dbReference type="RefSeq" id="WP_039892247.1">
    <property type="nucleotide sequence ID" value="NZ_CABJBJ010000011.1"/>
</dbReference>
<reference evidence="2 5" key="2">
    <citation type="submission" date="2019-09" db="EMBL/GenBank/DDBJ databases">
        <title>Draft genome sequencing of Hungatella hathewayi 123Y-2.</title>
        <authorList>
            <person name="Lv Q."/>
            <person name="Li S."/>
        </authorList>
    </citation>
    <scope>NUCLEOTIDE SEQUENCE [LARGE SCALE GENOMIC DNA]</scope>
    <source>
        <strain evidence="2 5">123Y-2</strain>
    </source>
</reference>
<proteinExistence type="predicted"/>
<evidence type="ECO:0000256" key="1">
    <source>
        <dbReference type="SAM" id="MobiDB-lite"/>
    </source>
</evidence>
<protein>
    <submittedName>
        <fullName evidence="3">Uncharacterized protein</fullName>
    </submittedName>
</protein>
<dbReference type="Proteomes" id="UP000263014">
    <property type="component" value="Unassembled WGS sequence"/>
</dbReference>
<dbReference type="Pfam" id="PF18941">
    <property type="entry name" value="DUF5688"/>
    <property type="match status" value="1"/>
</dbReference>
<organism evidence="3 4">
    <name type="scientific">Hungatella hathewayi</name>
    <dbReference type="NCBI Taxonomy" id="154046"/>
    <lineage>
        <taxon>Bacteria</taxon>
        <taxon>Bacillati</taxon>
        <taxon>Bacillota</taxon>
        <taxon>Clostridia</taxon>
        <taxon>Lachnospirales</taxon>
        <taxon>Lachnospiraceae</taxon>
        <taxon>Hungatella</taxon>
    </lineage>
</organism>
<dbReference type="GeneID" id="93150369"/>
<evidence type="ECO:0000313" key="4">
    <source>
        <dbReference type="Proteomes" id="UP000263014"/>
    </source>
</evidence>
<dbReference type="Proteomes" id="UP000434223">
    <property type="component" value="Unassembled WGS sequence"/>
</dbReference>
<evidence type="ECO:0000313" key="5">
    <source>
        <dbReference type="Proteomes" id="UP000434223"/>
    </source>
</evidence>
<reference evidence="3 4" key="1">
    <citation type="submission" date="2018-08" db="EMBL/GenBank/DDBJ databases">
        <title>A genome reference for cultivated species of the human gut microbiota.</title>
        <authorList>
            <person name="Zou Y."/>
            <person name="Xue W."/>
            <person name="Luo G."/>
        </authorList>
    </citation>
    <scope>NUCLEOTIDE SEQUENCE [LARGE SCALE GENOMIC DNA]</scope>
    <source>
        <strain evidence="3 4">TM09-12</strain>
    </source>
</reference>
<sequence>MASRYAAILKQRLDFYVSFTHEVNSILKKLGLKWEAVLPSHISDGCMLIMRGCPQISETGMLLSVAFNRYTELGEPMWKVASDSIGRFLRDRVTETAFRDMGIISPDMVVPTLVNAKRNQALLEETPHELYGAGEIAIVLRVIYHSSDSLLEDMRLNLKVTADLLSEFGMDFNALYQRSLENPENQRAIQMDPFETEPDRRNIFIMTTESFYWGESAMLYKDKVHELADKLGGDLILFPNSINQCLALPKENREGKKWIQETLYDSKKNGYQQRDKDLSDFIYTYSQKMDEIQKTSQRVRQKPKPQMNKRQGR</sequence>
<dbReference type="AlphaFoldDB" id="A0A374PCG5"/>
<comment type="caution">
    <text evidence="3">The sequence shown here is derived from an EMBL/GenBank/DDBJ whole genome shotgun (WGS) entry which is preliminary data.</text>
</comment>
<dbReference type="EMBL" id="QSON01000003">
    <property type="protein sequence ID" value="RGJ06111.1"/>
    <property type="molecule type" value="Genomic_DNA"/>
</dbReference>
<dbReference type="EMBL" id="WNME01000003">
    <property type="protein sequence ID" value="MUB62625.1"/>
    <property type="molecule type" value="Genomic_DNA"/>
</dbReference>
<evidence type="ECO:0000313" key="3">
    <source>
        <dbReference type="EMBL" id="RGJ06111.1"/>
    </source>
</evidence>